<evidence type="ECO:0000256" key="1">
    <source>
        <dbReference type="ARBA" id="ARBA00000085"/>
    </source>
</evidence>
<dbReference type="EMBL" id="JBHTIA010000003">
    <property type="protein sequence ID" value="MFD0764032.1"/>
    <property type="molecule type" value="Genomic_DNA"/>
</dbReference>
<dbReference type="InterPro" id="IPR003661">
    <property type="entry name" value="HisK_dim/P_dom"/>
</dbReference>
<name>A0ABW2ZCX1_9SPHI</name>
<dbReference type="CDD" id="cd00082">
    <property type="entry name" value="HisKA"/>
    <property type="match status" value="1"/>
</dbReference>
<gene>
    <name evidence="3" type="ORF">ACFQZI_04165</name>
</gene>
<dbReference type="SUPFAM" id="SSF47384">
    <property type="entry name" value="Homodimeric domain of signal transducing histidine kinase"/>
    <property type="match status" value="1"/>
</dbReference>
<proteinExistence type="predicted"/>
<dbReference type="InterPro" id="IPR036097">
    <property type="entry name" value="HisK_dim/P_sf"/>
</dbReference>
<evidence type="ECO:0000313" key="3">
    <source>
        <dbReference type="EMBL" id="MFD0764032.1"/>
    </source>
</evidence>
<evidence type="ECO:0000313" key="4">
    <source>
        <dbReference type="Proteomes" id="UP001597073"/>
    </source>
</evidence>
<dbReference type="Proteomes" id="UP001597073">
    <property type="component" value="Unassembled WGS sequence"/>
</dbReference>
<organism evidence="3 4">
    <name type="scientific">Mucilaginibacter lutimaris</name>
    <dbReference type="NCBI Taxonomy" id="931629"/>
    <lineage>
        <taxon>Bacteria</taxon>
        <taxon>Pseudomonadati</taxon>
        <taxon>Bacteroidota</taxon>
        <taxon>Sphingobacteriia</taxon>
        <taxon>Sphingobacteriales</taxon>
        <taxon>Sphingobacteriaceae</taxon>
        <taxon>Mucilaginibacter</taxon>
    </lineage>
</organism>
<dbReference type="Gene3D" id="3.30.450.20">
    <property type="entry name" value="PAS domain"/>
    <property type="match status" value="1"/>
</dbReference>
<protein>
    <recommendedName>
        <fullName evidence="2">histidine kinase</fullName>
        <ecNumber evidence="2">2.7.13.3</ecNumber>
    </recommendedName>
</protein>
<dbReference type="RefSeq" id="WP_377138807.1">
    <property type="nucleotide sequence ID" value="NZ_JBHTIA010000003.1"/>
</dbReference>
<accession>A0ABW2ZCX1</accession>
<evidence type="ECO:0000256" key="2">
    <source>
        <dbReference type="ARBA" id="ARBA00012438"/>
    </source>
</evidence>
<dbReference type="Gene3D" id="1.10.287.130">
    <property type="match status" value="1"/>
</dbReference>
<comment type="catalytic activity">
    <reaction evidence="1">
        <text>ATP + protein L-histidine = ADP + protein N-phospho-L-histidine.</text>
        <dbReference type="EC" id="2.7.13.3"/>
    </reaction>
</comment>
<comment type="caution">
    <text evidence="3">The sequence shown here is derived from an EMBL/GenBank/DDBJ whole genome shotgun (WGS) entry which is preliminary data.</text>
</comment>
<dbReference type="EC" id="2.7.13.3" evidence="2"/>
<reference evidence="4" key="1">
    <citation type="journal article" date="2019" name="Int. J. Syst. Evol. Microbiol.">
        <title>The Global Catalogue of Microorganisms (GCM) 10K type strain sequencing project: providing services to taxonomists for standard genome sequencing and annotation.</title>
        <authorList>
            <consortium name="The Broad Institute Genomics Platform"/>
            <consortium name="The Broad Institute Genome Sequencing Center for Infectious Disease"/>
            <person name="Wu L."/>
            <person name="Ma J."/>
        </authorList>
    </citation>
    <scope>NUCLEOTIDE SEQUENCE [LARGE SCALE GENOMIC DNA]</scope>
    <source>
        <strain evidence="4">CCUG 60742</strain>
    </source>
</reference>
<sequence>MFKQFNEALTTHQTVKFEEYIAPLKKWVCFTVYPNDGLAVYFQDITGQKHGEELINLKNASLDQIAHINSHIIRKPLANILGIINSLEDMPCDEEHMAEPIKLLKLSATELDHIIMDINSRVENTRK</sequence>
<keyword evidence="4" id="KW-1185">Reference proteome</keyword>